<dbReference type="EMBL" id="CP015625">
    <property type="protein sequence ID" value="AQT47958.1"/>
    <property type="molecule type" value="Genomic_DNA"/>
</dbReference>
<organism evidence="2 3">
    <name type="scientific">Bartonella choladocola</name>
    <dbReference type="NCBI Taxonomy" id="2750995"/>
    <lineage>
        <taxon>Bacteria</taxon>
        <taxon>Pseudomonadati</taxon>
        <taxon>Pseudomonadota</taxon>
        <taxon>Alphaproteobacteria</taxon>
        <taxon>Hyphomicrobiales</taxon>
        <taxon>Bartonellaceae</taxon>
        <taxon>Bartonella</taxon>
    </lineage>
</organism>
<dbReference type="RefSeq" id="WP_077993381.1">
    <property type="nucleotide sequence ID" value="NZ_CAXUOT020000003.1"/>
</dbReference>
<feature type="chain" id="PRO_5012888744" evidence="1">
    <location>
        <begin position="25"/>
        <end position="197"/>
    </location>
</feature>
<dbReference type="Gene3D" id="2.60.40.1880">
    <property type="entry name" value="Invasion associated locus B (IalB) protein"/>
    <property type="match status" value="1"/>
</dbReference>
<dbReference type="InterPro" id="IPR010642">
    <property type="entry name" value="Invasion_prot_B"/>
</dbReference>
<proteinExistence type="predicted"/>
<gene>
    <name evidence="2" type="ORF">BBC0122_018630</name>
</gene>
<dbReference type="Proteomes" id="UP000189632">
    <property type="component" value="Chromosome"/>
</dbReference>
<name>A0A1U9MJP4_9HYPH</name>
<evidence type="ECO:0000256" key="1">
    <source>
        <dbReference type="SAM" id="SignalP"/>
    </source>
</evidence>
<dbReference type="KEGG" id="bapi:BBC0122_018630"/>
<dbReference type="InterPro" id="IPR038696">
    <property type="entry name" value="IalB_sf"/>
</dbReference>
<keyword evidence="3" id="KW-1185">Reference proteome</keyword>
<keyword evidence="1" id="KW-0732">Signal</keyword>
<dbReference type="OrthoDB" id="7856957at2"/>
<feature type="signal peptide" evidence="1">
    <location>
        <begin position="1"/>
        <end position="24"/>
    </location>
</feature>
<dbReference type="Pfam" id="PF06776">
    <property type="entry name" value="IalB"/>
    <property type="match status" value="1"/>
</dbReference>
<sequence>MNKYCSKIIAIGSCVIFASSMASAQMLKNDSSDISSTNEAVNNEISVKKYNDWNVRCVTMNPQNKDNQVPQCEILRIAQMQEADIAVTILTISLTMVPDENGKQQVAMTNIGPLNIYLPEQLEYQIDGKTVLKTPFNTCNQAGCWSQQLLDKETLNALRKGKIAQAKFRMINGQPATVEFTLKGISAALDELGKNAK</sequence>
<evidence type="ECO:0000313" key="3">
    <source>
        <dbReference type="Proteomes" id="UP000189632"/>
    </source>
</evidence>
<reference evidence="2 3" key="1">
    <citation type="submission" date="2016-11" db="EMBL/GenBank/DDBJ databases">
        <title>Comparative genomics of Bartonella apis.</title>
        <authorList>
            <person name="Engel P."/>
        </authorList>
    </citation>
    <scope>NUCLEOTIDE SEQUENCE [LARGE SCALE GENOMIC DNA]</scope>
    <source>
        <strain evidence="2 3">BBC0122</strain>
    </source>
</reference>
<protein>
    <submittedName>
        <fullName evidence="2">Invasion protein IalB, involved in pathogenesis</fullName>
    </submittedName>
</protein>
<evidence type="ECO:0000313" key="2">
    <source>
        <dbReference type="EMBL" id="AQT47958.1"/>
    </source>
</evidence>
<accession>A0A1U9MJP4</accession>
<dbReference type="AlphaFoldDB" id="A0A1U9MJP4"/>